<keyword evidence="5 6" id="KW-0472">Membrane</keyword>
<evidence type="ECO:0000256" key="3">
    <source>
        <dbReference type="ARBA" id="ARBA00022692"/>
    </source>
</evidence>
<evidence type="ECO:0000313" key="7">
    <source>
        <dbReference type="EMBL" id="GAE87370.1"/>
    </source>
</evidence>
<protein>
    <recommendedName>
        <fullName evidence="9">YitT family protein</fullName>
    </recommendedName>
</protein>
<keyword evidence="4 6" id="KW-1133">Transmembrane helix</keyword>
<accession>W4V1L4</accession>
<dbReference type="EMBL" id="BAVR01000006">
    <property type="protein sequence ID" value="GAE87370.1"/>
    <property type="molecule type" value="Genomic_DNA"/>
</dbReference>
<dbReference type="InterPro" id="IPR003740">
    <property type="entry name" value="YitT"/>
</dbReference>
<dbReference type="InterPro" id="IPR051461">
    <property type="entry name" value="UPF0750_membrane"/>
</dbReference>
<dbReference type="STRING" id="1294263.JCM21531_733"/>
<dbReference type="Proteomes" id="UP000019109">
    <property type="component" value="Unassembled WGS sequence"/>
</dbReference>
<dbReference type="PANTHER" id="PTHR33545:SF5">
    <property type="entry name" value="UPF0750 MEMBRANE PROTEIN YITT"/>
    <property type="match status" value="1"/>
</dbReference>
<sequence length="71" mass="7724">MKDIKKLLTELKDYLLITIGSLITAISINVFMVPYKIAPGGISGVATIIYYLTDAKIPVGIAMLVLNIPLF</sequence>
<dbReference type="Pfam" id="PF02588">
    <property type="entry name" value="YitT_membrane"/>
    <property type="match status" value="1"/>
</dbReference>
<evidence type="ECO:0000256" key="2">
    <source>
        <dbReference type="ARBA" id="ARBA00022475"/>
    </source>
</evidence>
<evidence type="ECO:0000256" key="4">
    <source>
        <dbReference type="ARBA" id="ARBA00022989"/>
    </source>
</evidence>
<comment type="subcellular location">
    <subcellularLocation>
        <location evidence="1">Cell membrane</location>
        <topology evidence="1">Multi-pass membrane protein</topology>
    </subcellularLocation>
</comment>
<keyword evidence="2" id="KW-1003">Cell membrane</keyword>
<keyword evidence="3 6" id="KW-0812">Transmembrane</keyword>
<comment type="caution">
    <text evidence="7">The sequence shown here is derived from an EMBL/GenBank/DDBJ whole genome shotgun (WGS) entry which is preliminary data.</text>
</comment>
<dbReference type="GO" id="GO:0005886">
    <property type="term" value="C:plasma membrane"/>
    <property type="evidence" value="ECO:0007669"/>
    <property type="project" value="UniProtKB-SubCell"/>
</dbReference>
<reference evidence="7" key="1">
    <citation type="journal article" date="2014" name="Genome Announc.">
        <title>Draft Genome Sequence of Clostridium straminisolvens Strain JCM 21531T, Isolated from a Cellulose-Degrading Bacterial Community.</title>
        <authorList>
            <person name="Yuki M."/>
            <person name="Oshima K."/>
            <person name="Suda W."/>
            <person name="Sakamoto M."/>
            <person name="Kitamura K."/>
            <person name="Iida T."/>
            <person name="Hattori M."/>
            <person name="Ohkuma M."/>
        </authorList>
    </citation>
    <scope>NUCLEOTIDE SEQUENCE [LARGE SCALE GENOMIC DNA]</scope>
    <source>
        <strain evidence="7">JCM 21531</strain>
    </source>
</reference>
<feature type="transmembrane region" description="Helical" evidence="6">
    <location>
        <begin position="49"/>
        <end position="70"/>
    </location>
</feature>
<evidence type="ECO:0008006" key="9">
    <source>
        <dbReference type="Google" id="ProtNLM"/>
    </source>
</evidence>
<proteinExistence type="predicted"/>
<organism evidence="7 8">
    <name type="scientific">Acetivibrio straminisolvens JCM 21531</name>
    <dbReference type="NCBI Taxonomy" id="1294263"/>
    <lineage>
        <taxon>Bacteria</taxon>
        <taxon>Bacillati</taxon>
        <taxon>Bacillota</taxon>
        <taxon>Clostridia</taxon>
        <taxon>Eubacteriales</taxon>
        <taxon>Oscillospiraceae</taxon>
        <taxon>Acetivibrio</taxon>
    </lineage>
</organism>
<name>W4V1L4_9FIRM</name>
<dbReference type="AlphaFoldDB" id="W4V1L4"/>
<evidence type="ECO:0000256" key="6">
    <source>
        <dbReference type="SAM" id="Phobius"/>
    </source>
</evidence>
<dbReference type="PANTHER" id="PTHR33545">
    <property type="entry name" value="UPF0750 MEMBRANE PROTEIN YITT-RELATED"/>
    <property type="match status" value="1"/>
</dbReference>
<feature type="transmembrane region" description="Helical" evidence="6">
    <location>
        <begin position="14"/>
        <end position="37"/>
    </location>
</feature>
<evidence type="ECO:0000256" key="1">
    <source>
        <dbReference type="ARBA" id="ARBA00004651"/>
    </source>
</evidence>
<gene>
    <name evidence="7" type="ORF">JCM21531_733</name>
</gene>
<evidence type="ECO:0000256" key="5">
    <source>
        <dbReference type="ARBA" id="ARBA00023136"/>
    </source>
</evidence>
<evidence type="ECO:0000313" key="8">
    <source>
        <dbReference type="Proteomes" id="UP000019109"/>
    </source>
</evidence>
<keyword evidence="8" id="KW-1185">Reference proteome</keyword>